<evidence type="ECO:0000313" key="1">
    <source>
        <dbReference type="EMBL" id="JAD67220.1"/>
    </source>
</evidence>
<dbReference type="AlphaFoldDB" id="A0A0A9C1F5"/>
<accession>A0A0A9C1F5</accession>
<reference evidence="1" key="2">
    <citation type="journal article" date="2015" name="Data Brief">
        <title>Shoot transcriptome of the giant reed, Arundo donax.</title>
        <authorList>
            <person name="Barrero R.A."/>
            <person name="Guerrero F.D."/>
            <person name="Moolhuijzen P."/>
            <person name="Goolsby J.A."/>
            <person name="Tidwell J."/>
            <person name="Bellgard S.E."/>
            <person name="Bellgard M.I."/>
        </authorList>
    </citation>
    <scope>NUCLEOTIDE SEQUENCE</scope>
    <source>
        <tissue evidence="1">Shoot tissue taken approximately 20 cm above the soil surface</tissue>
    </source>
</reference>
<protein>
    <submittedName>
        <fullName evidence="1">Uncharacterized protein</fullName>
    </submittedName>
</protein>
<proteinExistence type="predicted"/>
<sequence length="44" mass="4998">MCALLALQVCCMHCLCSRNQTRLSNKFLTKFPIKQLISSGQRVL</sequence>
<dbReference type="EMBL" id="GBRH01230675">
    <property type="protein sequence ID" value="JAD67220.1"/>
    <property type="molecule type" value="Transcribed_RNA"/>
</dbReference>
<organism evidence="1">
    <name type="scientific">Arundo donax</name>
    <name type="common">Giant reed</name>
    <name type="synonym">Donax arundinaceus</name>
    <dbReference type="NCBI Taxonomy" id="35708"/>
    <lineage>
        <taxon>Eukaryota</taxon>
        <taxon>Viridiplantae</taxon>
        <taxon>Streptophyta</taxon>
        <taxon>Embryophyta</taxon>
        <taxon>Tracheophyta</taxon>
        <taxon>Spermatophyta</taxon>
        <taxon>Magnoliopsida</taxon>
        <taxon>Liliopsida</taxon>
        <taxon>Poales</taxon>
        <taxon>Poaceae</taxon>
        <taxon>PACMAD clade</taxon>
        <taxon>Arundinoideae</taxon>
        <taxon>Arundineae</taxon>
        <taxon>Arundo</taxon>
    </lineage>
</organism>
<name>A0A0A9C1F5_ARUDO</name>
<reference evidence="1" key="1">
    <citation type="submission" date="2014-09" db="EMBL/GenBank/DDBJ databases">
        <authorList>
            <person name="Magalhaes I.L.F."/>
            <person name="Oliveira U."/>
            <person name="Santos F.R."/>
            <person name="Vidigal T.H.D.A."/>
            <person name="Brescovit A.D."/>
            <person name="Santos A.J."/>
        </authorList>
    </citation>
    <scope>NUCLEOTIDE SEQUENCE</scope>
    <source>
        <tissue evidence="1">Shoot tissue taken approximately 20 cm above the soil surface</tissue>
    </source>
</reference>